<dbReference type="AlphaFoldDB" id="A0A0B6YAB5"/>
<gene>
    <name evidence="2" type="primary">ORF17969</name>
</gene>
<protein>
    <submittedName>
        <fullName evidence="2">Uncharacterized protein</fullName>
    </submittedName>
</protein>
<organism evidence="2">
    <name type="scientific">Arion vulgaris</name>
    <dbReference type="NCBI Taxonomy" id="1028688"/>
    <lineage>
        <taxon>Eukaryota</taxon>
        <taxon>Metazoa</taxon>
        <taxon>Spiralia</taxon>
        <taxon>Lophotrochozoa</taxon>
        <taxon>Mollusca</taxon>
        <taxon>Gastropoda</taxon>
        <taxon>Heterobranchia</taxon>
        <taxon>Euthyneura</taxon>
        <taxon>Panpulmonata</taxon>
        <taxon>Eupulmonata</taxon>
        <taxon>Stylommatophora</taxon>
        <taxon>Helicina</taxon>
        <taxon>Arionoidea</taxon>
        <taxon>Arionidae</taxon>
        <taxon>Arion</taxon>
    </lineage>
</organism>
<name>A0A0B6YAB5_9EUPU</name>
<feature type="region of interest" description="Disordered" evidence="1">
    <location>
        <begin position="33"/>
        <end position="56"/>
    </location>
</feature>
<dbReference type="EMBL" id="HACG01005901">
    <property type="protein sequence ID" value="CEK52766.1"/>
    <property type="molecule type" value="Transcribed_RNA"/>
</dbReference>
<accession>A0A0B6YAB5</accession>
<evidence type="ECO:0000313" key="2">
    <source>
        <dbReference type="EMBL" id="CEK52766.1"/>
    </source>
</evidence>
<feature type="compositionally biased region" description="Low complexity" evidence="1">
    <location>
        <begin position="39"/>
        <end position="56"/>
    </location>
</feature>
<proteinExistence type="predicted"/>
<evidence type="ECO:0000256" key="1">
    <source>
        <dbReference type="SAM" id="MobiDB-lite"/>
    </source>
</evidence>
<sequence length="56" mass="6662">MLLPSRTEFTFLHFNTEMIKNSNHGWVETHKSTRMRDQYTNSTTTSYSTGYSLKER</sequence>
<reference evidence="2" key="1">
    <citation type="submission" date="2014-12" db="EMBL/GenBank/DDBJ databases">
        <title>Insight into the proteome of Arion vulgaris.</title>
        <authorList>
            <person name="Aradska J."/>
            <person name="Bulat T."/>
            <person name="Smidak R."/>
            <person name="Sarate P."/>
            <person name="Gangsoo J."/>
            <person name="Sialana F."/>
            <person name="Bilban M."/>
            <person name="Lubec G."/>
        </authorList>
    </citation>
    <scope>NUCLEOTIDE SEQUENCE</scope>
    <source>
        <tissue evidence="2">Skin</tissue>
    </source>
</reference>